<evidence type="ECO:0000313" key="2">
    <source>
        <dbReference type="Proteomes" id="UP000665026"/>
    </source>
</evidence>
<organism evidence="1 2">
    <name type="scientific">Cognatishimia activa</name>
    <dbReference type="NCBI Taxonomy" id="1715691"/>
    <lineage>
        <taxon>Bacteria</taxon>
        <taxon>Pseudomonadati</taxon>
        <taxon>Pseudomonadota</taxon>
        <taxon>Alphaproteobacteria</taxon>
        <taxon>Rhodobacterales</taxon>
        <taxon>Paracoccaceae</taxon>
        <taxon>Cognatishimia</taxon>
    </lineage>
</organism>
<evidence type="ECO:0000313" key="1">
    <source>
        <dbReference type="EMBL" id="QTN35026.1"/>
    </source>
</evidence>
<dbReference type="RefSeq" id="WP_209355712.1">
    <property type="nucleotide sequence ID" value="NZ_CP060010.1"/>
</dbReference>
<sequence length="209" mass="23357">MTGTAFGNNGATRSLFDEAKIANARFDNARLLNIVTTSPDVLLVTDQFDRSLIEFAFSHLNDDEVSQTNFEFIQFLLNKNFFAQSVEKDRLFFLALEALRRADKQIGRIDLSEDMRVHTSREPFLALLSQTISLRDQNSPLSSEDSLKTVLEICDKSTFAGGQQSFFSKDLVAAISAAISPLHFEFVQVYTRTGILEGSCAKALLNTEQ</sequence>
<protein>
    <submittedName>
        <fullName evidence="1">Uncharacterized protein</fullName>
    </submittedName>
</protein>
<dbReference type="KEGG" id="cact:HZ995_11070"/>
<dbReference type="Proteomes" id="UP000665026">
    <property type="component" value="Chromosome"/>
</dbReference>
<proteinExistence type="predicted"/>
<reference evidence="1" key="1">
    <citation type="submission" date="2020-07" db="EMBL/GenBank/DDBJ databases">
        <title>Genome sequences of bacteria associated with the marine, planktonic diatom Thalassiosira profunda strain ECT2AJA-044.</title>
        <authorList>
            <person name="Gargas C.B."/>
            <person name="Roberts W.R."/>
            <person name="Alverson A.J."/>
        </authorList>
    </citation>
    <scope>NUCLEOTIDE SEQUENCE</scope>
    <source>
        <strain evidence="1">ECT2AJA-044</strain>
    </source>
</reference>
<name>A0A975EMZ4_9RHOB</name>
<dbReference type="EMBL" id="CP060010">
    <property type="protein sequence ID" value="QTN35026.1"/>
    <property type="molecule type" value="Genomic_DNA"/>
</dbReference>
<gene>
    <name evidence="1" type="ORF">HZ995_11070</name>
</gene>
<accession>A0A975EMZ4</accession>
<dbReference type="AlphaFoldDB" id="A0A975EMZ4"/>